<keyword evidence="1" id="KW-0732">Signal</keyword>
<evidence type="ECO:0000313" key="3">
    <source>
        <dbReference type="Proteomes" id="UP000078263"/>
    </source>
</evidence>
<dbReference type="STRING" id="1112.A9D12_06735"/>
<protein>
    <submittedName>
        <fullName evidence="2">Uncharacterized protein</fullName>
    </submittedName>
</protein>
<dbReference type="InterPro" id="IPR006311">
    <property type="entry name" value="TAT_signal"/>
</dbReference>
<organism evidence="2 3">
    <name type="scientific">Erythrobacter neustonensis</name>
    <dbReference type="NCBI Taxonomy" id="1112"/>
    <lineage>
        <taxon>Bacteria</taxon>
        <taxon>Pseudomonadati</taxon>
        <taxon>Pseudomonadota</taxon>
        <taxon>Alphaproteobacteria</taxon>
        <taxon>Sphingomonadales</taxon>
        <taxon>Erythrobacteraceae</taxon>
        <taxon>Erythrobacter/Porphyrobacter group</taxon>
        <taxon>Erythrobacter</taxon>
    </lineage>
</organism>
<gene>
    <name evidence="2" type="ORF">A9D12_06735</name>
</gene>
<dbReference type="PROSITE" id="PS51318">
    <property type="entry name" value="TAT"/>
    <property type="match status" value="1"/>
</dbReference>
<name>A0A192D4I7_9SPHN</name>
<sequence>MTRRALLAATAALIAAAPAQAQDQAPAPAAPEAALPDELVLRGDNIVTVTVAGVPLSFEVSAEAFGPAVVNPDVAARLMLAPERARGWRFGPVVVEGQSAQVSADFGAGPVPLTLSWAGRPASARADGVIGVHHLPFARVTFALRAVAPGETVQRLPLARGGGRSNTRIGTEVAVGKKRLMMIFVSERSENLITAPTANFIATHRNGGFEPGSDGVAVMDFGVERPTRTMRIADPIMLGDIAVSRFAVRVEDYGTPARVGEIAENDPRFEKGHIVVSRRKGRGRPDLLTRIGSDQIAHCSALTYDFAAAEIRLSCAALHED</sequence>
<evidence type="ECO:0000313" key="2">
    <source>
        <dbReference type="EMBL" id="ANK12689.1"/>
    </source>
</evidence>
<feature type="chain" id="PRO_5008251766" evidence="1">
    <location>
        <begin position="22"/>
        <end position="321"/>
    </location>
</feature>
<dbReference type="OrthoDB" id="8478659at2"/>
<dbReference type="AlphaFoldDB" id="A0A192D4I7"/>
<dbReference type="RefSeq" id="WP_068350599.1">
    <property type="nucleotide sequence ID" value="NZ_CP016033.1"/>
</dbReference>
<reference evidence="2 3" key="1">
    <citation type="submission" date="2016-05" db="EMBL/GenBank/DDBJ databases">
        <title>Compelete Genome Sequence of Bacteriochlorophyll-Synthesizing Bacterium Porphyrobacter neustonensis DSM 9434.</title>
        <authorList>
            <person name="Shi X.-L."/>
            <person name="Wu Y.-H."/>
            <person name="Cheng H."/>
            <person name="Xu L."/>
            <person name="Zhang X.-Q."/>
            <person name="Wang C.-S."/>
            <person name="Xu X.-W."/>
        </authorList>
    </citation>
    <scope>NUCLEOTIDE SEQUENCE [LARGE SCALE GENOMIC DNA]</scope>
    <source>
        <strain evidence="2 3">DSM 9434</strain>
    </source>
</reference>
<accession>A0A192D4I7</accession>
<dbReference type="KEGG" id="pns:A9D12_06735"/>
<keyword evidence="3" id="KW-1185">Reference proteome</keyword>
<dbReference type="EMBL" id="CP016033">
    <property type="protein sequence ID" value="ANK12689.1"/>
    <property type="molecule type" value="Genomic_DNA"/>
</dbReference>
<proteinExistence type="predicted"/>
<dbReference type="Proteomes" id="UP000078263">
    <property type="component" value="Chromosome"/>
</dbReference>
<feature type="signal peptide" evidence="1">
    <location>
        <begin position="1"/>
        <end position="21"/>
    </location>
</feature>
<evidence type="ECO:0000256" key="1">
    <source>
        <dbReference type="SAM" id="SignalP"/>
    </source>
</evidence>